<keyword evidence="2" id="KW-1185">Reference proteome</keyword>
<dbReference type="EMBL" id="BDUD01000001">
    <property type="protein sequence ID" value="GBG21043.1"/>
    <property type="molecule type" value="Genomic_DNA"/>
</dbReference>
<organism evidence="1 2">
    <name type="scientific">Nostoc commune NIES-4072</name>
    <dbReference type="NCBI Taxonomy" id="2005467"/>
    <lineage>
        <taxon>Bacteria</taxon>
        <taxon>Bacillati</taxon>
        <taxon>Cyanobacteriota</taxon>
        <taxon>Cyanophyceae</taxon>
        <taxon>Nostocales</taxon>
        <taxon>Nostocaceae</taxon>
        <taxon>Nostoc</taxon>
    </lineage>
</organism>
<dbReference type="Proteomes" id="UP000245124">
    <property type="component" value="Unassembled WGS sequence"/>
</dbReference>
<dbReference type="OrthoDB" id="582478at2"/>
<sequence length="153" mass="18022">MKQTTLFDLEAFAKSSLPTPVYDPFWDEPTPQELHSVGAQISESDFQYKSVGAQVLTDTKKLAPQHDTHWIEKYWVERSGNKYWYYRYCWMVGRKKNRLYLGSVDSIIAKRKKADVEVWIWDGKLPCEIENLIRGWKHEPSTMPKMQSDNANF</sequence>
<accession>A0A2R5FXU3</accession>
<gene>
    <name evidence="1" type="ORF">NIES4072_47250</name>
</gene>
<proteinExistence type="predicted"/>
<comment type="caution">
    <text evidence="1">The sequence shown here is derived from an EMBL/GenBank/DDBJ whole genome shotgun (WGS) entry which is preliminary data.</text>
</comment>
<dbReference type="AlphaFoldDB" id="A0A2R5FXU3"/>
<reference evidence="1 2" key="1">
    <citation type="submission" date="2017-06" db="EMBL/GenBank/DDBJ databases">
        <title>Genome sequencing of cyanobaciteial culture collection at National Institute for Environmental Studies (NIES).</title>
        <authorList>
            <person name="Hirose Y."/>
            <person name="Shimura Y."/>
            <person name="Fujisawa T."/>
            <person name="Nakamura Y."/>
            <person name="Kawachi M."/>
        </authorList>
    </citation>
    <scope>NUCLEOTIDE SEQUENCE [LARGE SCALE GENOMIC DNA]</scope>
    <source>
        <strain evidence="1 2">NIES-4072</strain>
    </source>
</reference>
<name>A0A2R5FXU3_NOSCO</name>
<evidence type="ECO:0000313" key="2">
    <source>
        <dbReference type="Proteomes" id="UP000245124"/>
    </source>
</evidence>
<dbReference type="RefSeq" id="WP_109011022.1">
    <property type="nucleotide sequence ID" value="NZ_BDUD01000001.1"/>
</dbReference>
<protein>
    <submittedName>
        <fullName evidence="1">Uncharacterized protein</fullName>
    </submittedName>
</protein>
<evidence type="ECO:0000313" key="1">
    <source>
        <dbReference type="EMBL" id="GBG21043.1"/>
    </source>
</evidence>